<dbReference type="PROSITE" id="PS51257">
    <property type="entry name" value="PROKAR_LIPOPROTEIN"/>
    <property type="match status" value="1"/>
</dbReference>
<dbReference type="AlphaFoldDB" id="A0A833ZPN4"/>
<proteinExistence type="predicted"/>
<accession>A0A833ZPN4</accession>
<feature type="region of interest" description="Disordered" evidence="1">
    <location>
        <begin position="124"/>
        <end position="146"/>
    </location>
</feature>
<comment type="caution">
    <text evidence="2">The sequence shown here is derived from an EMBL/GenBank/DDBJ whole genome shotgun (WGS) entry which is preliminary data.</text>
</comment>
<protein>
    <submittedName>
        <fullName evidence="2">Uncharacterized protein</fullName>
    </submittedName>
</protein>
<dbReference type="EMBL" id="JABVXQ010000008">
    <property type="protein sequence ID" value="KAF6094846.1"/>
    <property type="molecule type" value="Genomic_DNA"/>
</dbReference>
<evidence type="ECO:0000256" key="1">
    <source>
        <dbReference type="SAM" id="MobiDB-lite"/>
    </source>
</evidence>
<gene>
    <name evidence="2" type="ORF">HJG60_011926</name>
</gene>
<evidence type="ECO:0000313" key="3">
    <source>
        <dbReference type="Proteomes" id="UP000664940"/>
    </source>
</evidence>
<organism evidence="2 3">
    <name type="scientific">Phyllostomus discolor</name>
    <name type="common">pale spear-nosed bat</name>
    <dbReference type="NCBI Taxonomy" id="89673"/>
    <lineage>
        <taxon>Eukaryota</taxon>
        <taxon>Metazoa</taxon>
        <taxon>Chordata</taxon>
        <taxon>Craniata</taxon>
        <taxon>Vertebrata</taxon>
        <taxon>Euteleostomi</taxon>
        <taxon>Mammalia</taxon>
        <taxon>Eutheria</taxon>
        <taxon>Laurasiatheria</taxon>
        <taxon>Chiroptera</taxon>
        <taxon>Yangochiroptera</taxon>
        <taxon>Phyllostomidae</taxon>
        <taxon>Phyllostominae</taxon>
        <taxon>Phyllostomus</taxon>
    </lineage>
</organism>
<reference evidence="2 3" key="1">
    <citation type="journal article" date="2020" name="Nature">
        <title>Six reference-quality genomes reveal evolution of bat adaptations.</title>
        <authorList>
            <person name="Jebb D."/>
            <person name="Huang Z."/>
            <person name="Pippel M."/>
            <person name="Hughes G.M."/>
            <person name="Lavrichenko K."/>
            <person name="Devanna P."/>
            <person name="Winkler S."/>
            <person name="Jermiin L.S."/>
            <person name="Skirmuntt E.C."/>
            <person name="Katzourakis A."/>
            <person name="Burkitt-Gray L."/>
            <person name="Ray D.A."/>
            <person name="Sullivan K.A.M."/>
            <person name="Roscito J.G."/>
            <person name="Kirilenko B.M."/>
            <person name="Davalos L.M."/>
            <person name="Corthals A.P."/>
            <person name="Power M.L."/>
            <person name="Jones G."/>
            <person name="Ransome R.D."/>
            <person name="Dechmann D.K.N."/>
            <person name="Locatelli A.G."/>
            <person name="Puechmaille S.J."/>
            <person name="Fedrigo O."/>
            <person name="Jarvis E.D."/>
            <person name="Hiller M."/>
            <person name="Vernes S.C."/>
            <person name="Myers E.W."/>
            <person name="Teeling E.C."/>
        </authorList>
    </citation>
    <scope>NUCLEOTIDE SEQUENCE [LARGE SCALE GENOMIC DNA]</scope>
    <source>
        <strain evidence="2">Bat1K_MPI-CBG_1</strain>
    </source>
</reference>
<sequence>MSARSPPSPALSLGWPVSAGCVGLPTSHADYPAPASPPRLARSADDDGLRGKRLYPILKVRGLAHNSQECAIHCPSIDQLFFLPAAWPGWKTVTVLRTEPKLGIPTFLPSSLLATQLRCAQQGALPRNPTTNPESPLPQSPRGHCW</sequence>
<name>A0A833ZPN4_9CHIR</name>
<evidence type="ECO:0000313" key="2">
    <source>
        <dbReference type="EMBL" id="KAF6094846.1"/>
    </source>
</evidence>
<dbReference type="Proteomes" id="UP000664940">
    <property type="component" value="Unassembled WGS sequence"/>
</dbReference>